<comment type="caution">
    <text evidence="1">The sequence shown here is derived from an EMBL/GenBank/DDBJ whole genome shotgun (WGS) entry which is preliminary data.</text>
</comment>
<keyword evidence="1" id="KW-0378">Hydrolase</keyword>
<evidence type="ECO:0000313" key="1">
    <source>
        <dbReference type="EMBL" id="KAJ1928294.1"/>
    </source>
</evidence>
<organism evidence="1 2">
    <name type="scientific">Linderina macrospora</name>
    <dbReference type="NCBI Taxonomy" id="4868"/>
    <lineage>
        <taxon>Eukaryota</taxon>
        <taxon>Fungi</taxon>
        <taxon>Fungi incertae sedis</taxon>
        <taxon>Zoopagomycota</taxon>
        <taxon>Kickxellomycotina</taxon>
        <taxon>Kickxellomycetes</taxon>
        <taxon>Kickxellales</taxon>
        <taxon>Kickxellaceae</taxon>
        <taxon>Linderina</taxon>
    </lineage>
</organism>
<dbReference type="EC" id="3.2.1.52" evidence="1"/>
<keyword evidence="2" id="KW-1185">Reference proteome</keyword>
<dbReference type="Proteomes" id="UP001150603">
    <property type="component" value="Unassembled WGS sequence"/>
</dbReference>
<name>A0ACC1IXY0_9FUNG</name>
<feature type="non-terminal residue" evidence="1">
    <location>
        <position position="1"/>
    </location>
</feature>
<keyword evidence="1" id="KW-0326">Glycosidase</keyword>
<evidence type="ECO:0000313" key="2">
    <source>
        <dbReference type="Proteomes" id="UP001150603"/>
    </source>
</evidence>
<gene>
    <name evidence="1" type="primary">NAG1_9</name>
    <name evidence="1" type="ORF">FBU59_007142</name>
</gene>
<dbReference type="EMBL" id="JANBPW010006673">
    <property type="protein sequence ID" value="KAJ1928294.1"/>
    <property type="molecule type" value="Genomic_DNA"/>
</dbReference>
<keyword evidence="1" id="KW-0413">Isomerase</keyword>
<protein>
    <submittedName>
        <fullName evidence="1">Glucosamine-6-phosphate isomerase (Glucosamine-6-phosphate deaminase) (GNPDA) (GlcN6P deaminase)</fullName>
        <ecNumber evidence="1">3.2.1.52</ecNumber>
    </submittedName>
</protein>
<sequence length="112" mass="12617">GWQTIYTYDPLANITDPIKQKLVLGGEVALFSSQSDETTIDRNLWPRAAAFAEVMWSGNADPATNTTRDIKKVMPRLTDQRFRMVARGIMAEPLQPLWCVHHPEACLHPIAL</sequence>
<accession>A0ACC1IXY0</accession>
<reference evidence="1" key="1">
    <citation type="submission" date="2022-07" db="EMBL/GenBank/DDBJ databases">
        <title>Phylogenomic reconstructions and comparative analyses of Kickxellomycotina fungi.</title>
        <authorList>
            <person name="Reynolds N.K."/>
            <person name="Stajich J.E."/>
            <person name="Barry K."/>
            <person name="Grigoriev I.V."/>
            <person name="Crous P."/>
            <person name="Smith M.E."/>
        </authorList>
    </citation>
    <scope>NUCLEOTIDE SEQUENCE</scope>
    <source>
        <strain evidence="1">NRRL 5244</strain>
    </source>
</reference>
<proteinExistence type="predicted"/>